<dbReference type="NCBIfam" id="NF004127">
    <property type="entry name" value="PRK05617.1"/>
    <property type="match status" value="1"/>
</dbReference>
<dbReference type="SUPFAM" id="SSF52096">
    <property type="entry name" value="ClpP/crotonase"/>
    <property type="match status" value="1"/>
</dbReference>
<feature type="domain" description="Enoyl-CoA hydratase/isomerase" evidence="4">
    <location>
        <begin position="12"/>
        <end position="332"/>
    </location>
</feature>
<evidence type="ECO:0000256" key="1">
    <source>
        <dbReference type="ARBA" id="ARBA00001709"/>
    </source>
</evidence>
<dbReference type="AlphaFoldDB" id="A0A238J172"/>
<dbReference type="GO" id="GO:0006574">
    <property type="term" value="P:L-valine catabolic process"/>
    <property type="evidence" value="ECO:0007669"/>
    <property type="project" value="TreeGrafter"/>
</dbReference>
<evidence type="ECO:0000313" key="6">
    <source>
        <dbReference type="Proteomes" id="UP000201838"/>
    </source>
</evidence>
<dbReference type="OrthoDB" id="9790967at2"/>
<evidence type="ECO:0000256" key="2">
    <source>
        <dbReference type="ARBA" id="ARBA00011915"/>
    </source>
</evidence>
<protein>
    <recommendedName>
        <fullName evidence="2">3-hydroxyisobutyryl-CoA hydrolase</fullName>
        <ecNumber evidence="2">3.1.2.4</ecNumber>
    </recommendedName>
</protein>
<evidence type="ECO:0000256" key="3">
    <source>
        <dbReference type="ARBA" id="ARBA00022801"/>
    </source>
</evidence>
<dbReference type="PANTHER" id="PTHR43176:SF3">
    <property type="entry name" value="3-HYDROXYISOBUTYRYL-COA HYDROLASE, MITOCHONDRIAL"/>
    <property type="match status" value="1"/>
</dbReference>
<keyword evidence="5" id="KW-0456">Lyase</keyword>
<sequence length="347" mass="37562">MSDIDIRKSGRVGRITLTRPDALNALTLEMVEAISATLPLWAKDDDIAMLVIDAAGEKAFCAGGDIADIYAALVAGDPSVARDFWRAEYRMNATVFDFPKPVASFMKGYTMGGGVGVGCHASHRVVCASSQIAMPEVSIGLVPDVGGSLLLARAPGRVGEYLGCTGARMTAGDAIFAGFADYFIDEPLWPDLIETLEETGDWEAIDHLAGAAPTSDLESQLSDINEFFGGERLRDTLTMLRASQSEFAREALKKLARNAPLATCGAMELVHRARVRYRIDEALRGEFRFAYRLAEQGDFQEGIRAAIIDRDRAPKWAHAALEDPTAMEVASMLFPLGAHELSLEETA</sequence>
<dbReference type="InterPro" id="IPR032259">
    <property type="entry name" value="HIBYL-CoA-H"/>
</dbReference>
<gene>
    <name evidence="5" type="primary">caiD_2</name>
    <name evidence="5" type="ORF">BOA8489_02530</name>
</gene>
<dbReference type="CDD" id="cd06558">
    <property type="entry name" value="crotonase-like"/>
    <property type="match status" value="1"/>
</dbReference>
<dbReference type="GO" id="GO:0005829">
    <property type="term" value="C:cytosol"/>
    <property type="evidence" value="ECO:0007669"/>
    <property type="project" value="TreeGrafter"/>
</dbReference>
<dbReference type="Gene3D" id="3.90.226.10">
    <property type="entry name" value="2-enoyl-CoA Hydratase, Chain A, domain 1"/>
    <property type="match status" value="1"/>
</dbReference>
<proteinExistence type="predicted"/>
<reference evidence="5 6" key="1">
    <citation type="submission" date="2017-05" db="EMBL/GenBank/DDBJ databases">
        <authorList>
            <person name="Song R."/>
            <person name="Chenine A.L."/>
            <person name="Ruprecht R.M."/>
        </authorList>
    </citation>
    <scope>NUCLEOTIDE SEQUENCE [LARGE SCALE GENOMIC DNA]</scope>
    <source>
        <strain evidence="5 6">CECT 8489</strain>
    </source>
</reference>
<keyword evidence="3" id="KW-0378">Hydrolase</keyword>
<dbReference type="GO" id="GO:0003860">
    <property type="term" value="F:3-hydroxyisobutyryl-CoA hydrolase activity"/>
    <property type="evidence" value="ECO:0007669"/>
    <property type="project" value="UniProtKB-EC"/>
</dbReference>
<dbReference type="PANTHER" id="PTHR43176">
    <property type="entry name" value="3-HYDROXYISOBUTYRYL-COA HYDROLASE-RELATED"/>
    <property type="match status" value="1"/>
</dbReference>
<dbReference type="RefSeq" id="WP_093974362.1">
    <property type="nucleotide sequence ID" value="NZ_FXXQ01000008.1"/>
</dbReference>
<dbReference type="EMBL" id="FXXQ01000008">
    <property type="protein sequence ID" value="SMX24406.1"/>
    <property type="molecule type" value="Genomic_DNA"/>
</dbReference>
<dbReference type="InterPro" id="IPR029045">
    <property type="entry name" value="ClpP/crotonase-like_dom_sf"/>
</dbReference>
<dbReference type="Proteomes" id="UP000201838">
    <property type="component" value="Unassembled WGS sequence"/>
</dbReference>
<comment type="catalytic activity">
    <reaction evidence="1">
        <text>3-hydroxy-2-methylpropanoyl-CoA + H2O = 3-hydroxy-2-methylpropanoate + CoA + H(+)</text>
        <dbReference type="Rhea" id="RHEA:20888"/>
        <dbReference type="ChEBI" id="CHEBI:11805"/>
        <dbReference type="ChEBI" id="CHEBI:15377"/>
        <dbReference type="ChEBI" id="CHEBI:15378"/>
        <dbReference type="ChEBI" id="CHEBI:57287"/>
        <dbReference type="ChEBI" id="CHEBI:57340"/>
        <dbReference type="EC" id="3.1.2.4"/>
    </reaction>
</comment>
<organism evidence="5 6">
    <name type="scientific">Boseongicola aestuarii</name>
    <dbReference type="NCBI Taxonomy" id="1470561"/>
    <lineage>
        <taxon>Bacteria</taxon>
        <taxon>Pseudomonadati</taxon>
        <taxon>Pseudomonadota</taxon>
        <taxon>Alphaproteobacteria</taxon>
        <taxon>Rhodobacterales</taxon>
        <taxon>Paracoccaceae</taxon>
        <taxon>Boseongicola</taxon>
    </lineage>
</organism>
<evidence type="ECO:0000259" key="4">
    <source>
        <dbReference type="Pfam" id="PF16113"/>
    </source>
</evidence>
<name>A0A238J172_9RHOB</name>
<dbReference type="InterPro" id="IPR045004">
    <property type="entry name" value="ECH_dom"/>
</dbReference>
<dbReference type="EC" id="3.1.2.4" evidence="2"/>
<dbReference type="GO" id="GO:0016829">
    <property type="term" value="F:lyase activity"/>
    <property type="evidence" value="ECO:0007669"/>
    <property type="project" value="UniProtKB-KW"/>
</dbReference>
<keyword evidence="6" id="KW-1185">Reference proteome</keyword>
<dbReference type="Pfam" id="PF16113">
    <property type="entry name" value="ECH_2"/>
    <property type="match status" value="1"/>
</dbReference>
<evidence type="ECO:0000313" key="5">
    <source>
        <dbReference type="EMBL" id="SMX24406.1"/>
    </source>
</evidence>
<accession>A0A238J172</accession>